<proteinExistence type="predicted"/>
<accession>A0ABN0YU66</accession>
<protein>
    <submittedName>
        <fullName evidence="1">Uncharacterized protein</fullName>
    </submittedName>
</protein>
<comment type="caution">
    <text evidence="1">The sequence shown here is derived from an EMBL/GenBank/DDBJ whole genome shotgun (WGS) entry which is preliminary data.</text>
</comment>
<dbReference type="RefSeq" id="WP_343865094.1">
    <property type="nucleotide sequence ID" value="NZ_BAAACX010000026.1"/>
</dbReference>
<evidence type="ECO:0000313" key="2">
    <source>
        <dbReference type="Proteomes" id="UP001500340"/>
    </source>
</evidence>
<sequence length="143" mass="16177">MNAAEEALKLAIQLKRRDLQVKLHVQLLQLKSCLGQISTGDAVDELQHMSEQYAGEQDQAIIHFAMWLLKPDSPELRTAALTLNEALYRKSGKQEYFGRLRKFGAFDQTIAARPLPKLAAEAIQQKRIHPNLLGGIDRFLLQD</sequence>
<name>A0ABN0YU66_9BACL</name>
<dbReference type="Proteomes" id="UP001500340">
    <property type="component" value="Unassembled WGS sequence"/>
</dbReference>
<organism evidence="1 2">
    <name type="scientific">Paenibacillus motobuensis</name>
    <dbReference type="NCBI Taxonomy" id="295324"/>
    <lineage>
        <taxon>Bacteria</taxon>
        <taxon>Bacillati</taxon>
        <taxon>Bacillota</taxon>
        <taxon>Bacilli</taxon>
        <taxon>Bacillales</taxon>
        <taxon>Paenibacillaceae</taxon>
        <taxon>Paenibacillus</taxon>
    </lineage>
</organism>
<reference evidence="1 2" key="1">
    <citation type="journal article" date="2019" name="Int. J. Syst. Evol. Microbiol.">
        <title>The Global Catalogue of Microorganisms (GCM) 10K type strain sequencing project: providing services to taxonomists for standard genome sequencing and annotation.</title>
        <authorList>
            <consortium name="The Broad Institute Genomics Platform"/>
            <consortium name="The Broad Institute Genome Sequencing Center for Infectious Disease"/>
            <person name="Wu L."/>
            <person name="Ma J."/>
        </authorList>
    </citation>
    <scope>NUCLEOTIDE SEQUENCE [LARGE SCALE GENOMIC DNA]</scope>
    <source>
        <strain evidence="1 2">JCM 12774</strain>
    </source>
</reference>
<evidence type="ECO:0000313" key="1">
    <source>
        <dbReference type="EMBL" id="GAA0409578.1"/>
    </source>
</evidence>
<dbReference type="EMBL" id="BAAACX010000026">
    <property type="protein sequence ID" value="GAA0409578.1"/>
    <property type="molecule type" value="Genomic_DNA"/>
</dbReference>
<gene>
    <name evidence="1" type="ORF">GCM10008933_44650</name>
</gene>
<keyword evidence="2" id="KW-1185">Reference proteome</keyword>